<evidence type="ECO:0000256" key="6">
    <source>
        <dbReference type="SAM" id="SignalP"/>
    </source>
</evidence>
<reference evidence="7" key="1">
    <citation type="submission" date="2022-11" db="EMBL/GenBank/DDBJ databases">
        <title>Minimal conservation of predation-associated metabolite biosynthetic gene clusters underscores biosynthetic potential of Myxococcota including descriptions for ten novel species: Archangium lansinium sp. nov., Myxococcus landrumus sp. nov., Nannocystis bai.</title>
        <authorList>
            <person name="Ahearne A."/>
            <person name="Stevens C."/>
            <person name="Dowd S."/>
        </authorList>
    </citation>
    <scope>NUCLEOTIDE SEQUENCE</scope>
    <source>
        <strain evidence="7">Fl3</strain>
    </source>
</reference>
<evidence type="ECO:0000256" key="2">
    <source>
        <dbReference type="ARBA" id="ARBA00022692"/>
    </source>
</evidence>
<proteinExistence type="predicted"/>
<feature type="signal peptide" evidence="6">
    <location>
        <begin position="1"/>
        <end position="22"/>
    </location>
</feature>
<evidence type="ECO:0000256" key="5">
    <source>
        <dbReference type="SAM" id="MobiDB-lite"/>
    </source>
</evidence>
<name>A0ABY7HD42_9BACT</name>
<keyword evidence="8" id="KW-1185">Reference proteome</keyword>
<dbReference type="RefSeq" id="WP_269039475.1">
    <property type="nucleotide sequence ID" value="NZ_CP114040.1"/>
</dbReference>
<sequence length="866" mass="90713">MNTNLARYWALSGVALLSPALAGCGNDTNVATGTDTADTSTGDTSTEPTTTTTTSTDTTPTTTEVTDSGMSATGTTTTSTTLEPTSTTGTTEDTTTDATTSTSTGPVGETTGVDMCMTILCGEPAVCCGAGEECVDGACLPECPSGIRCGEDKSICCDAGAVCLGDVCEQPAGECADSYDCDPGFYCEPIFGQCLPQPDPLDCEVVPTFDDIDVQLEWAWTANEVITLPVIADVDGDGVPDVIVNTTRQDGLMLPASYTLGEIVLIDGATGQEKWRISHDPAMMKFGSHGRASVAVADVSGDGLPDIIYAGREEGTNHISPVHAVDGMGALLWTARTANNQVAKVRIENGSATVVNLDTDPEAEIAFGATIFDDDGLMVWNQPWGPNNTAWGSMYGTPMNGNTPIYAGGVATFADLDGDNKPELVTGREAWKIEWIPGNPPSVTMTQYWANKTNPVQSHNNDGWPSVADLDGDGKPEVVLVAWPAIRVINGQTGQLWCGVDPTDAMCQQNPALRTQPIQIKGGDLGGPATIADFDGDGRPEAGIAGGKAYAVYDFNRPSYNGDNTAEMVVKLAMDPAPVAGAMYARWTATIQDESSAATGSSVFDFQGDGKAEVAYQDECFARVYDGATGAVQLQIMNSSATIHEYPLVADVDGDGNSEFVVVANYAEAKNVTDCQAKTPGFTARKGVFVYGAGGDNWVPTRKVWTQHTYHVTDADSAGNPPMSEEANWTDGGLNNFRQNVQGEGVFNAADLTVSLAADLNLCSDELVLVATIYNEGALGISAGVDVSFYEGVDNTGVKLGTKPTAASLLPGASTQVLWKVPGPTKDNKKNFFVEIDPGINNGLVTECKEDNNGALVTEAFCPEAG</sequence>
<dbReference type="Gene3D" id="2.130.10.130">
    <property type="entry name" value="Integrin alpha, N-terminal"/>
    <property type="match status" value="1"/>
</dbReference>
<comment type="subcellular location">
    <subcellularLocation>
        <location evidence="1">Membrane</location>
        <topology evidence="1">Single-pass membrane protein</topology>
    </subcellularLocation>
</comment>
<evidence type="ECO:0000256" key="4">
    <source>
        <dbReference type="ARBA" id="ARBA00023136"/>
    </source>
</evidence>
<keyword evidence="6" id="KW-0732">Signal</keyword>
<evidence type="ECO:0000313" key="7">
    <source>
        <dbReference type="EMBL" id="WAS97111.1"/>
    </source>
</evidence>
<protein>
    <submittedName>
        <fullName evidence="7">VCBS repeat-containing protein</fullName>
    </submittedName>
</protein>
<organism evidence="7 8">
    <name type="scientific">Nannocystis punicea</name>
    <dbReference type="NCBI Taxonomy" id="2995304"/>
    <lineage>
        <taxon>Bacteria</taxon>
        <taxon>Pseudomonadati</taxon>
        <taxon>Myxococcota</taxon>
        <taxon>Polyangia</taxon>
        <taxon>Nannocystales</taxon>
        <taxon>Nannocystaceae</taxon>
        <taxon>Nannocystis</taxon>
    </lineage>
</organism>
<dbReference type="PANTHER" id="PTHR21419:SF30">
    <property type="entry name" value="IG-LIKE DOMAIN-CONTAINING PROTEIN"/>
    <property type="match status" value="1"/>
</dbReference>
<keyword evidence="2" id="KW-0812">Transmembrane</keyword>
<feature type="compositionally biased region" description="Low complexity" evidence="5">
    <location>
        <begin position="32"/>
        <end position="105"/>
    </location>
</feature>
<evidence type="ECO:0000256" key="3">
    <source>
        <dbReference type="ARBA" id="ARBA00022989"/>
    </source>
</evidence>
<dbReference type="InterPro" id="IPR028994">
    <property type="entry name" value="Integrin_alpha_N"/>
</dbReference>
<dbReference type="PROSITE" id="PS51257">
    <property type="entry name" value="PROKAR_LIPOPROTEIN"/>
    <property type="match status" value="1"/>
</dbReference>
<feature type="region of interest" description="Disordered" evidence="5">
    <location>
        <begin position="32"/>
        <end position="106"/>
    </location>
</feature>
<accession>A0ABY7HD42</accession>
<evidence type="ECO:0000313" key="8">
    <source>
        <dbReference type="Proteomes" id="UP001164459"/>
    </source>
</evidence>
<feature type="chain" id="PRO_5046133401" evidence="6">
    <location>
        <begin position="23"/>
        <end position="866"/>
    </location>
</feature>
<dbReference type="Proteomes" id="UP001164459">
    <property type="component" value="Chromosome"/>
</dbReference>
<evidence type="ECO:0000256" key="1">
    <source>
        <dbReference type="ARBA" id="ARBA00004167"/>
    </source>
</evidence>
<dbReference type="EMBL" id="CP114040">
    <property type="protein sequence ID" value="WAS97111.1"/>
    <property type="molecule type" value="Genomic_DNA"/>
</dbReference>
<gene>
    <name evidence="7" type="ORF">O0S08_13265</name>
</gene>
<dbReference type="SUPFAM" id="SSF69318">
    <property type="entry name" value="Integrin alpha N-terminal domain"/>
    <property type="match status" value="2"/>
</dbReference>
<keyword evidence="3" id="KW-1133">Transmembrane helix</keyword>
<keyword evidence="4" id="KW-0472">Membrane</keyword>
<dbReference type="PANTHER" id="PTHR21419">
    <property type="match status" value="1"/>
</dbReference>
<dbReference type="InterPro" id="IPR045232">
    <property type="entry name" value="FAM234"/>
</dbReference>